<organism evidence="7 8">
    <name type="scientific">Antricoccus suffuscus</name>
    <dbReference type="NCBI Taxonomy" id="1629062"/>
    <lineage>
        <taxon>Bacteria</taxon>
        <taxon>Bacillati</taxon>
        <taxon>Actinomycetota</taxon>
        <taxon>Actinomycetes</taxon>
        <taxon>Geodermatophilales</taxon>
        <taxon>Antricoccaceae</taxon>
        <taxon>Antricoccus</taxon>
    </lineage>
</organism>
<dbReference type="RefSeq" id="WP_106349160.1">
    <property type="nucleotide sequence ID" value="NZ_PVUE01000008.1"/>
</dbReference>
<feature type="transmembrane region" description="Helical" evidence="6">
    <location>
        <begin position="164"/>
        <end position="190"/>
    </location>
</feature>
<evidence type="ECO:0000256" key="1">
    <source>
        <dbReference type="ARBA" id="ARBA00004651"/>
    </source>
</evidence>
<gene>
    <name evidence="7" type="ORF">CLV47_108140</name>
</gene>
<feature type="transmembrane region" description="Helical" evidence="6">
    <location>
        <begin position="88"/>
        <end position="106"/>
    </location>
</feature>
<evidence type="ECO:0000313" key="7">
    <source>
        <dbReference type="EMBL" id="PRZ41781.1"/>
    </source>
</evidence>
<sequence>MLVDQTVRAVARTRQRAPHAGIINLIKISGALTDDSATPTDGPHKPIATHWLRRRVVPAVGVVLLVALVATQWRRLDDLPDILADASWGWLLVAVALQIASIGTLARQQRRFLDVQGGHYSLPSVVATTYAGNAISLSLPVVGPAAAAVFAYKRFTKIGVAPTVASWALAMSGIYTTVVYAAVTATAAALTGSKAGVISGLLSIALIVVPVLILLVGLHHESVRRRGRMVALWVVRTWCGLRHRPSAPMETAFLSGIDRIAALRLGGRGALLTMALTLANVLSKAGCLAAVTLSIYGHVPWAGIVLAWAAGQGLQLLNLTPGGLGVVDAAIGVALVGIGIPASTAIAITLVYRVISLWLVLLAGAVTLLYIRREA</sequence>
<dbReference type="InterPro" id="IPR022791">
    <property type="entry name" value="L-PG_synthase/AglD"/>
</dbReference>
<reference evidence="7 8" key="1">
    <citation type="submission" date="2018-03" db="EMBL/GenBank/DDBJ databases">
        <title>Genomic Encyclopedia of Archaeal and Bacterial Type Strains, Phase II (KMG-II): from individual species to whole genera.</title>
        <authorList>
            <person name="Goeker M."/>
        </authorList>
    </citation>
    <scope>NUCLEOTIDE SEQUENCE [LARGE SCALE GENOMIC DNA]</scope>
    <source>
        <strain evidence="7 8">DSM 100065</strain>
    </source>
</reference>
<keyword evidence="3 6" id="KW-0812">Transmembrane</keyword>
<proteinExistence type="predicted"/>
<feature type="transmembrane region" description="Helical" evidence="6">
    <location>
        <begin position="299"/>
        <end position="317"/>
    </location>
</feature>
<dbReference type="PANTHER" id="PTHR39087">
    <property type="entry name" value="UPF0104 MEMBRANE PROTEIN MJ1595"/>
    <property type="match status" value="1"/>
</dbReference>
<comment type="subcellular location">
    <subcellularLocation>
        <location evidence="1">Cell membrane</location>
        <topology evidence="1">Multi-pass membrane protein</topology>
    </subcellularLocation>
</comment>
<dbReference type="GO" id="GO:0005886">
    <property type="term" value="C:plasma membrane"/>
    <property type="evidence" value="ECO:0007669"/>
    <property type="project" value="UniProtKB-SubCell"/>
</dbReference>
<name>A0A2T0ZZJ9_9ACTN</name>
<feature type="transmembrane region" description="Helical" evidence="6">
    <location>
        <begin position="354"/>
        <end position="371"/>
    </location>
</feature>
<dbReference type="OrthoDB" id="5242664at2"/>
<accession>A0A2T0ZZJ9</accession>
<evidence type="ECO:0000256" key="3">
    <source>
        <dbReference type="ARBA" id="ARBA00022692"/>
    </source>
</evidence>
<keyword evidence="4 6" id="KW-1133">Transmembrane helix</keyword>
<dbReference type="PANTHER" id="PTHR39087:SF2">
    <property type="entry name" value="UPF0104 MEMBRANE PROTEIN MJ1595"/>
    <property type="match status" value="1"/>
</dbReference>
<dbReference type="AlphaFoldDB" id="A0A2T0ZZJ9"/>
<evidence type="ECO:0000313" key="8">
    <source>
        <dbReference type="Proteomes" id="UP000237752"/>
    </source>
</evidence>
<evidence type="ECO:0000256" key="5">
    <source>
        <dbReference type="ARBA" id="ARBA00023136"/>
    </source>
</evidence>
<dbReference type="EMBL" id="PVUE01000008">
    <property type="protein sequence ID" value="PRZ41781.1"/>
    <property type="molecule type" value="Genomic_DNA"/>
</dbReference>
<feature type="transmembrane region" description="Helical" evidence="6">
    <location>
        <begin position="196"/>
        <end position="218"/>
    </location>
</feature>
<evidence type="ECO:0000256" key="2">
    <source>
        <dbReference type="ARBA" id="ARBA00022475"/>
    </source>
</evidence>
<keyword evidence="5 6" id="KW-0472">Membrane</keyword>
<comment type="caution">
    <text evidence="7">The sequence shown here is derived from an EMBL/GenBank/DDBJ whole genome shotgun (WGS) entry which is preliminary data.</text>
</comment>
<evidence type="ECO:0000256" key="4">
    <source>
        <dbReference type="ARBA" id="ARBA00022989"/>
    </source>
</evidence>
<keyword evidence="2" id="KW-1003">Cell membrane</keyword>
<keyword evidence="8" id="KW-1185">Reference proteome</keyword>
<feature type="transmembrane region" description="Helical" evidence="6">
    <location>
        <begin position="329"/>
        <end position="348"/>
    </location>
</feature>
<feature type="transmembrane region" description="Helical" evidence="6">
    <location>
        <begin position="56"/>
        <end position="76"/>
    </location>
</feature>
<dbReference type="Pfam" id="PF03706">
    <property type="entry name" value="LPG_synthase_TM"/>
    <property type="match status" value="1"/>
</dbReference>
<evidence type="ECO:0008006" key="9">
    <source>
        <dbReference type="Google" id="ProtNLM"/>
    </source>
</evidence>
<dbReference type="NCBIfam" id="TIGR00374">
    <property type="entry name" value="flippase-like domain"/>
    <property type="match status" value="1"/>
</dbReference>
<dbReference type="Proteomes" id="UP000237752">
    <property type="component" value="Unassembled WGS sequence"/>
</dbReference>
<protein>
    <recommendedName>
        <fullName evidence="9">Lysylphosphatidylglycerol synthase-like protein</fullName>
    </recommendedName>
</protein>
<evidence type="ECO:0000256" key="6">
    <source>
        <dbReference type="SAM" id="Phobius"/>
    </source>
</evidence>